<dbReference type="Proteomes" id="UP000472710">
    <property type="component" value="Unassembled WGS sequence"/>
</dbReference>
<dbReference type="InterPro" id="IPR051011">
    <property type="entry name" value="Metal_resp_trans_reg"/>
</dbReference>
<dbReference type="Gene3D" id="1.10.10.10">
    <property type="entry name" value="Winged helix-like DNA-binding domain superfamily/Winged helix DNA-binding domain"/>
    <property type="match status" value="1"/>
</dbReference>
<keyword evidence="1" id="KW-0805">Transcription regulation</keyword>
<name>A0ABQ1CRF9_STRDI</name>
<organism evidence="6 7">
    <name type="scientific">Streptomyces diastaticus subsp. diastaticus</name>
    <dbReference type="NCBI Taxonomy" id="68040"/>
    <lineage>
        <taxon>Bacteria</taxon>
        <taxon>Bacillati</taxon>
        <taxon>Actinomycetota</taxon>
        <taxon>Actinomycetes</taxon>
        <taxon>Kitasatosporales</taxon>
        <taxon>Streptomycetaceae</taxon>
        <taxon>Streptomyces</taxon>
        <taxon>Streptomyces diastaticus group</taxon>
    </lineage>
</organism>
<dbReference type="InterPro" id="IPR036388">
    <property type="entry name" value="WH-like_DNA-bd_sf"/>
</dbReference>
<dbReference type="SUPFAM" id="SSF46785">
    <property type="entry name" value="Winged helix' DNA-binding domain"/>
    <property type="match status" value="1"/>
</dbReference>
<dbReference type="Pfam" id="PF19361">
    <property type="entry name" value="DUF5937"/>
    <property type="match status" value="1"/>
</dbReference>
<protein>
    <submittedName>
        <fullName evidence="6">ArsR family transcriptional regulator</fullName>
    </submittedName>
</protein>
<reference evidence="6 7" key="1">
    <citation type="submission" date="2020-02" db="EMBL/GenBank/DDBJ databases">
        <title>Whole genome shotgun sequence of Streptomyces diastaticus subsp. diastaticus NBRC 13412.</title>
        <authorList>
            <person name="Ichikawa N."/>
            <person name="Komaki H."/>
            <person name="Tamura T."/>
        </authorList>
    </citation>
    <scope>NUCLEOTIDE SEQUENCE [LARGE SCALE GENOMIC DNA]</scope>
    <source>
        <strain evidence="6 7">NBRC 13412</strain>
    </source>
</reference>
<evidence type="ECO:0000313" key="6">
    <source>
        <dbReference type="EMBL" id="GFH72716.1"/>
    </source>
</evidence>
<feature type="compositionally biased region" description="Pro residues" evidence="4">
    <location>
        <begin position="328"/>
        <end position="342"/>
    </location>
</feature>
<evidence type="ECO:0000259" key="5">
    <source>
        <dbReference type="SMART" id="SM00418"/>
    </source>
</evidence>
<evidence type="ECO:0000313" key="7">
    <source>
        <dbReference type="Proteomes" id="UP000472710"/>
    </source>
</evidence>
<comment type="caution">
    <text evidence="6">The sequence shown here is derived from an EMBL/GenBank/DDBJ whole genome shotgun (WGS) entry which is preliminary data.</text>
</comment>
<keyword evidence="7" id="KW-1185">Reference proteome</keyword>
<dbReference type="InterPro" id="IPR045981">
    <property type="entry name" value="DUF5937"/>
</dbReference>
<sequence>MAVQLLVETADLLKCRFALSPLWETVAAVRTLADPRRQAYHLPWLRKLRPELDEKQLSPLLTLLPRTGYTPDFLTPPPTGPLSEIEDELARVADTPLAHVREELRRCLHGPERKTPPRPEVADRLLADPARTLAQLVTLIRTCWNWLIAPQWPQLRDLLDADIAVRSRQLAEGGLHRMLTELHPTITWHELGALHIAAPHRTRHPLGGQGLLLLPSAFVWPTLTVVVEAPWQPTLIYPARGVGDLWQSSPHPSASQSLQRLIGRTRARVLTSLHKPVSTSTLARNLSLSPATVSGHLTALRDADLVTRYRVGRTVYYAPTALGTALTSPPPTEQPIPPEDGI</sequence>
<dbReference type="CDD" id="cd00090">
    <property type="entry name" value="HTH_ARSR"/>
    <property type="match status" value="1"/>
</dbReference>
<dbReference type="PANTHER" id="PTHR43132:SF8">
    <property type="entry name" value="HTH-TYPE TRANSCRIPTIONAL REGULATOR KMTR"/>
    <property type="match status" value="1"/>
</dbReference>
<dbReference type="EMBL" id="BLLN01000003">
    <property type="protein sequence ID" value="GFH72716.1"/>
    <property type="molecule type" value="Genomic_DNA"/>
</dbReference>
<accession>A0ABQ1CRF9</accession>
<proteinExistence type="predicted"/>
<evidence type="ECO:0000256" key="2">
    <source>
        <dbReference type="ARBA" id="ARBA00023125"/>
    </source>
</evidence>
<evidence type="ECO:0000256" key="1">
    <source>
        <dbReference type="ARBA" id="ARBA00023015"/>
    </source>
</evidence>
<keyword evidence="2" id="KW-0238">DNA-binding</keyword>
<evidence type="ECO:0000256" key="3">
    <source>
        <dbReference type="ARBA" id="ARBA00023163"/>
    </source>
</evidence>
<evidence type="ECO:0000256" key="4">
    <source>
        <dbReference type="SAM" id="MobiDB-lite"/>
    </source>
</evidence>
<dbReference type="GeneID" id="95073939"/>
<dbReference type="Pfam" id="PF12840">
    <property type="entry name" value="HTH_20"/>
    <property type="match status" value="1"/>
</dbReference>
<dbReference type="PANTHER" id="PTHR43132">
    <property type="entry name" value="ARSENICAL RESISTANCE OPERON REPRESSOR ARSR-RELATED"/>
    <property type="match status" value="1"/>
</dbReference>
<dbReference type="InterPro" id="IPR036390">
    <property type="entry name" value="WH_DNA-bd_sf"/>
</dbReference>
<dbReference type="InterPro" id="IPR001845">
    <property type="entry name" value="HTH_ArsR_DNA-bd_dom"/>
</dbReference>
<feature type="region of interest" description="Disordered" evidence="4">
    <location>
        <begin position="323"/>
        <end position="342"/>
    </location>
</feature>
<dbReference type="SMART" id="SM00418">
    <property type="entry name" value="HTH_ARSR"/>
    <property type="match status" value="1"/>
</dbReference>
<keyword evidence="3" id="KW-0804">Transcription</keyword>
<feature type="domain" description="HTH arsR-type" evidence="5">
    <location>
        <begin position="256"/>
        <end position="327"/>
    </location>
</feature>
<dbReference type="InterPro" id="IPR011991">
    <property type="entry name" value="ArsR-like_HTH"/>
</dbReference>
<gene>
    <name evidence="6" type="ORF">Sdia_34840</name>
</gene>
<dbReference type="RefSeq" id="WP_189501289.1">
    <property type="nucleotide sequence ID" value="NZ_BLLN01000003.1"/>
</dbReference>